<feature type="transmembrane region" description="Helical" evidence="2">
    <location>
        <begin position="517"/>
        <end position="540"/>
    </location>
</feature>
<dbReference type="InterPro" id="IPR004147">
    <property type="entry name" value="ABC1_dom"/>
</dbReference>
<reference evidence="5" key="1">
    <citation type="submission" date="2017-09" db="EMBL/GenBank/DDBJ databases">
        <title>FDA dAtabase for Regulatory Grade micrObial Sequences (FDA-ARGOS): Supporting development and validation of Infectious Disease Dx tests.</title>
        <authorList>
            <person name="Minogue T."/>
            <person name="Wolcott M."/>
            <person name="Wasieloski L."/>
            <person name="Aguilar W."/>
            <person name="Moore D."/>
            <person name="Tallon L."/>
            <person name="Sadzewicz L."/>
            <person name="Ott S."/>
            <person name="Zhao X."/>
            <person name="Nagaraj S."/>
            <person name="Vavikolanu K."/>
            <person name="Aluvathingal J."/>
            <person name="Nadendla S."/>
            <person name="Sichtig H."/>
        </authorList>
    </citation>
    <scope>NUCLEOTIDE SEQUENCE [LARGE SCALE GENOMIC DNA]</scope>
    <source>
        <strain evidence="5">FDAARGOS_387</strain>
    </source>
</reference>
<dbReference type="PANTHER" id="PTHR10566">
    <property type="entry name" value="CHAPERONE-ACTIVITY OF BC1 COMPLEX CABC1 -RELATED"/>
    <property type="match status" value="1"/>
</dbReference>
<keyword evidence="2" id="KW-1133">Transmembrane helix</keyword>
<dbReference type="OrthoDB" id="9795390at2"/>
<keyword evidence="2" id="KW-0812">Transmembrane</keyword>
<keyword evidence="2" id="KW-0472">Membrane</keyword>
<sequence>MLKTVYVTARDRVRLTEIGQVLLSYGLQDLIRILGLNTLIGRHLKLQAPAENQPQQLRRALEALGPTFVKLGQILATRGDLLDDNWTSELEKLHSNVSTLPWENLCDQISASLGAPPEEVFAEFSTTPLAAASMAQVYRARLHSGEAVVVKVLRPGLEKTINADLRLLAWLAEFIEQQSPELARFQPRQLVRQLSTALHHELDLSHELTNCQHFAQNFQDRPEIVIPRVWPEYSSSLLLVQEFIPGTEPASSGFLTNAGFDGPALAQRGAYAFMQMVFEDRLYHADPHAGNLMAVGDNQVAFIDFGMVGQLSARRRNQLLMMLQSLAARESEGLVNTLIQWSGDGLPDVSLLELAAQDFLDRMGPGELQLGRALMTILAIAREYKLSLPPDLVLLFKALITADGVLHRIDPDFDIIQTLTPFLRKAILKRYGLKESRQRMRKMGMEMIEASEGLPQTLNLLLRRLQNGKLNVDLNATNLSNLTNSLERSALTLAIAIITGAFTLGIAPWLTSSTLTIFGIPIFQSLSVLVVIAGVFLLALRMRK</sequence>
<comment type="similarity">
    <text evidence="1">Belongs to the protein kinase superfamily. ADCK protein kinase family.</text>
</comment>
<name>A0A2C6DMV9_9GAMM</name>
<dbReference type="SUPFAM" id="SSF56112">
    <property type="entry name" value="Protein kinase-like (PK-like)"/>
    <property type="match status" value="1"/>
</dbReference>
<accession>A0A2C6DMV9</accession>
<evidence type="ECO:0000313" key="5">
    <source>
        <dbReference type="Proteomes" id="UP000224974"/>
    </source>
</evidence>
<dbReference type="InterPro" id="IPR011009">
    <property type="entry name" value="Kinase-like_dom_sf"/>
</dbReference>
<dbReference type="AlphaFoldDB" id="A0A2C6DMV9"/>
<evidence type="ECO:0000259" key="3">
    <source>
        <dbReference type="Pfam" id="PF03109"/>
    </source>
</evidence>
<dbReference type="Proteomes" id="UP000224974">
    <property type="component" value="Unassembled WGS sequence"/>
</dbReference>
<organism evidence="4 5">
    <name type="scientific">Budvicia aquatica</name>
    <dbReference type="NCBI Taxonomy" id="82979"/>
    <lineage>
        <taxon>Bacteria</taxon>
        <taxon>Pseudomonadati</taxon>
        <taxon>Pseudomonadota</taxon>
        <taxon>Gammaproteobacteria</taxon>
        <taxon>Enterobacterales</taxon>
        <taxon>Budviciaceae</taxon>
        <taxon>Budvicia</taxon>
    </lineage>
</organism>
<dbReference type="CDD" id="cd05121">
    <property type="entry name" value="ABC1_ADCK3-like"/>
    <property type="match status" value="1"/>
</dbReference>
<evidence type="ECO:0000256" key="2">
    <source>
        <dbReference type="SAM" id="Phobius"/>
    </source>
</evidence>
<dbReference type="RefSeq" id="WP_029093729.1">
    <property type="nucleotide sequence ID" value="NZ_PDDX01000001.1"/>
</dbReference>
<keyword evidence="5" id="KW-1185">Reference proteome</keyword>
<evidence type="ECO:0000256" key="1">
    <source>
        <dbReference type="ARBA" id="ARBA00009670"/>
    </source>
</evidence>
<feature type="transmembrane region" description="Helical" evidence="2">
    <location>
        <begin position="490"/>
        <end position="511"/>
    </location>
</feature>
<dbReference type="EMBL" id="PDDX01000001">
    <property type="protein sequence ID" value="PHI32586.1"/>
    <property type="molecule type" value="Genomic_DNA"/>
</dbReference>
<evidence type="ECO:0000313" key="4">
    <source>
        <dbReference type="EMBL" id="PHI32586.1"/>
    </source>
</evidence>
<proteinExistence type="inferred from homology"/>
<dbReference type="InterPro" id="IPR050154">
    <property type="entry name" value="UbiB_kinase"/>
</dbReference>
<gene>
    <name evidence="4" type="ORF">CRN84_04080</name>
</gene>
<comment type="caution">
    <text evidence="4">The sequence shown here is derived from an EMBL/GenBank/DDBJ whole genome shotgun (WGS) entry which is preliminary data.</text>
</comment>
<feature type="domain" description="ABC1 atypical kinase-like" evidence="3">
    <location>
        <begin position="92"/>
        <end position="336"/>
    </location>
</feature>
<dbReference type="STRING" id="1111728.GCA_000427805_04435"/>
<protein>
    <submittedName>
        <fullName evidence="4">ABC transporter</fullName>
    </submittedName>
</protein>
<dbReference type="PANTHER" id="PTHR10566:SF113">
    <property type="entry name" value="PROTEIN ACTIVITY OF BC1 COMPLEX KINASE 7, CHLOROPLASTIC"/>
    <property type="match status" value="1"/>
</dbReference>
<dbReference type="Pfam" id="PF03109">
    <property type="entry name" value="ABC1"/>
    <property type="match status" value="1"/>
</dbReference>